<dbReference type="RefSeq" id="WP_247418821.1">
    <property type="nucleotide sequence ID" value="NZ_JALLGW010000002.1"/>
</dbReference>
<dbReference type="AlphaFoldDB" id="A0ABD5RIY2"/>
<dbReference type="InterPro" id="IPR036388">
    <property type="entry name" value="WH-like_DNA-bd_sf"/>
</dbReference>
<sequence length="99" mass="11459">MVSKRQKCDGSDWDLISYVISSRYRIAVLGRLDEGPLTPTRIADRSDFRLAHISRAIQQLRRRHLVELLVSEEQRKGRVYGITDRGTLTWSTIQSENLC</sequence>
<gene>
    <name evidence="2" type="ORF">ACFPYI_02255</name>
</gene>
<comment type="caution">
    <text evidence="2">The sequence shown here is derived from an EMBL/GenBank/DDBJ whole genome shotgun (WGS) entry which is preliminary data.</text>
</comment>
<evidence type="ECO:0000259" key="1">
    <source>
        <dbReference type="Pfam" id="PF25213"/>
    </source>
</evidence>
<dbReference type="SUPFAM" id="SSF46785">
    <property type="entry name" value="Winged helix' DNA-binding domain"/>
    <property type="match status" value="1"/>
</dbReference>
<proteinExistence type="predicted"/>
<evidence type="ECO:0000313" key="2">
    <source>
        <dbReference type="EMBL" id="MFC5970144.1"/>
    </source>
</evidence>
<dbReference type="InterPro" id="IPR057527">
    <property type="entry name" value="HVO_A0261-like_N"/>
</dbReference>
<reference evidence="2 3" key="1">
    <citation type="journal article" date="2019" name="Int. J. Syst. Evol. Microbiol.">
        <title>The Global Catalogue of Microorganisms (GCM) 10K type strain sequencing project: providing services to taxonomists for standard genome sequencing and annotation.</title>
        <authorList>
            <consortium name="The Broad Institute Genomics Platform"/>
            <consortium name="The Broad Institute Genome Sequencing Center for Infectious Disease"/>
            <person name="Wu L."/>
            <person name="Ma J."/>
        </authorList>
    </citation>
    <scope>NUCLEOTIDE SEQUENCE [LARGE SCALE GENOMIC DNA]</scope>
    <source>
        <strain evidence="2 3">CGMCC 1.12543</strain>
    </source>
</reference>
<accession>A0ABD5RIY2</accession>
<evidence type="ECO:0000313" key="3">
    <source>
        <dbReference type="Proteomes" id="UP001596099"/>
    </source>
</evidence>
<dbReference type="CDD" id="cd00090">
    <property type="entry name" value="HTH_ARSR"/>
    <property type="match status" value="1"/>
</dbReference>
<keyword evidence="3" id="KW-1185">Reference proteome</keyword>
<dbReference type="Pfam" id="PF25213">
    <property type="entry name" value="HVO_A0261_N"/>
    <property type="match status" value="1"/>
</dbReference>
<feature type="domain" description="HVO-A0261-like N-terminal" evidence="1">
    <location>
        <begin position="14"/>
        <end position="93"/>
    </location>
</feature>
<dbReference type="EMBL" id="JBHSQH010000001">
    <property type="protein sequence ID" value="MFC5970144.1"/>
    <property type="molecule type" value="Genomic_DNA"/>
</dbReference>
<protein>
    <submittedName>
        <fullName evidence="2">ArsR family transcriptional regulator</fullName>
    </submittedName>
</protein>
<name>A0ABD5RIY2_9EURY</name>
<dbReference type="InterPro" id="IPR011991">
    <property type="entry name" value="ArsR-like_HTH"/>
</dbReference>
<dbReference type="Gene3D" id="1.10.10.10">
    <property type="entry name" value="Winged helix-like DNA-binding domain superfamily/Winged helix DNA-binding domain"/>
    <property type="match status" value="1"/>
</dbReference>
<dbReference type="InterPro" id="IPR036390">
    <property type="entry name" value="WH_DNA-bd_sf"/>
</dbReference>
<organism evidence="2 3">
    <name type="scientific">Halomarina salina</name>
    <dbReference type="NCBI Taxonomy" id="1872699"/>
    <lineage>
        <taxon>Archaea</taxon>
        <taxon>Methanobacteriati</taxon>
        <taxon>Methanobacteriota</taxon>
        <taxon>Stenosarchaea group</taxon>
        <taxon>Halobacteria</taxon>
        <taxon>Halobacteriales</taxon>
        <taxon>Natronomonadaceae</taxon>
        <taxon>Halomarina</taxon>
    </lineage>
</organism>
<dbReference type="Proteomes" id="UP001596099">
    <property type="component" value="Unassembled WGS sequence"/>
</dbReference>